<feature type="repeat" description="Solcar" evidence="9">
    <location>
        <begin position="100"/>
        <end position="205"/>
    </location>
</feature>
<feature type="transmembrane region" description="Helical" evidence="11">
    <location>
        <begin position="66"/>
        <end position="86"/>
    </location>
</feature>
<keyword evidence="13" id="KW-1185">Reference proteome</keyword>
<dbReference type="GO" id="GO:0015228">
    <property type="term" value="F:coenzyme A transmembrane transporter activity"/>
    <property type="evidence" value="ECO:0007669"/>
    <property type="project" value="TreeGrafter"/>
</dbReference>
<evidence type="ECO:0000313" key="13">
    <source>
        <dbReference type="Proteomes" id="UP000678499"/>
    </source>
</evidence>
<evidence type="ECO:0000256" key="8">
    <source>
        <dbReference type="ARBA" id="ARBA00023140"/>
    </source>
</evidence>
<dbReference type="GO" id="GO:0005778">
    <property type="term" value="C:peroxisomal membrane"/>
    <property type="evidence" value="ECO:0007669"/>
    <property type="project" value="UniProtKB-SubCell"/>
</dbReference>
<feature type="transmembrane region" description="Helical" evidence="11">
    <location>
        <begin position="106"/>
        <end position="126"/>
    </location>
</feature>
<dbReference type="GO" id="GO:0051724">
    <property type="term" value="F:NAD transmembrane transporter activity"/>
    <property type="evidence" value="ECO:0007669"/>
    <property type="project" value="TreeGrafter"/>
</dbReference>
<organism evidence="12">
    <name type="scientific">Notodromas monacha</name>
    <dbReference type="NCBI Taxonomy" id="399045"/>
    <lineage>
        <taxon>Eukaryota</taxon>
        <taxon>Metazoa</taxon>
        <taxon>Ecdysozoa</taxon>
        <taxon>Arthropoda</taxon>
        <taxon>Crustacea</taxon>
        <taxon>Oligostraca</taxon>
        <taxon>Ostracoda</taxon>
        <taxon>Podocopa</taxon>
        <taxon>Podocopida</taxon>
        <taxon>Cypridocopina</taxon>
        <taxon>Cypridoidea</taxon>
        <taxon>Cyprididae</taxon>
        <taxon>Notodromas</taxon>
    </lineage>
</organism>
<evidence type="ECO:0000256" key="9">
    <source>
        <dbReference type="PROSITE-ProRule" id="PRU00282"/>
    </source>
</evidence>
<feature type="transmembrane region" description="Helical" evidence="11">
    <location>
        <begin position="218"/>
        <end position="239"/>
    </location>
</feature>
<dbReference type="Gene3D" id="1.50.40.10">
    <property type="entry name" value="Mitochondrial carrier domain"/>
    <property type="match status" value="1"/>
</dbReference>
<evidence type="ECO:0000256" key="10">
    <source>
        <dbReference type="RuleBase" id="RU000488"/>
    </source>
</evidence>
<evidence type="ECO:0000256" key="7">
    <source>
        <dbReference type="ARBA" id="ARBA00023136"/>
    </source>
</evidence>
<evidence type="ECO:0000313" key="12">
    <source>
        <dbReference type="EMBL" id="CAD7276292.1"/>
    </source>
</evidence>
<name>A0A7R9BKM3_9CRUS</name>
<feature type="transmembrane region" description="Helical" evidence="11">
    <location>
        <begin position="290"/>
        <end position="312"/>
    </location>
</feature>
<evidence type="ECO:0000256" key="5">
    <source>
        <dbReference type="ARBA" id="ARBA00022737"/>
    </source>
</evidence>
<dbReference type="InterPro" id="IPR052217">
    <property type="entry name" value="Mito/Peroxisomal_Carrier"/>
</dbReference>
<dbReference type="Proteomes" id="UP000678499">
    <property type="component" value="Unassembled WGS sequence"/>
</dbReference>
<evidence type="ECO:0008006" key="14">
    <source>
        <dbReference type="Google" id="ProtNLM"/>
    </source>
</evidence>
<keyword evidence="7 9" id="KW-0472">Membrane</keyword>
<dbReference type="GO" id="GO:0015217">
    <property type="term" value="F:ADP transmembrane transporter activity"/>
    <property type="evidence" value="ECO:0007669"/>
    <property type="project" value="TreeGrafter"/>
</dbReference>
<dbReference type="PROSITE" id="PS50920">
    <property type="entry name" value="SOLCAR"/>
    <property type="match status" value="3"/>
</dbReference>
<dbReference type="EMBL" id="OA882628">
    <property type="protein sequence ID" value="CAD7276292.1"/>
    <property type="molecule type" value="Genomic_DNA"/>
</dbReference>
<keyword evidence="5" id="KW-0677">Repeat</keyword>
<dbReference type="SUPFAM" id="SSF103506">
    <property type="entry name" value="Mitochondrial carrier"/>
    <property type="match status" value="1"/>
</dbReference>
<dbReference type="GO" id="GO:0044610">
    <property type="term" value="F:FMN transmembrane transporter activity"/>
    <property type="evidence" value="ECO:0007669"/>
    <property type="project" value="TreeGrafter"/>
</dbReference>
<keyword evidence="3 10" id="KW-0813">Transport</keyword>
<keyword evidence="8" id="KW-0576">Peroxisome</keyword>
<dbReference type="AlphaFoldDB" id="A0A7R9BKM3"/>
<dbReference type="FunFam" id="1.50.40.10:FF:000129">
    <property type="entry name" value="Peroxisomal membrane protein"/>
    <property type="match status" value="1"/>
</dbReference>
<feature type="transmembrane region" description="Helical" evidence="11">
    <location>
        <begin position="12"/>
        <end position="32"/>
    </location>
</feature>
<dbReference type="Pfam" id="PF00153">
    <property type="entry name" value="Mito_carr"/>
    <property type="match status" value="3"/>
</dbReference>
<accession>A0A7R9BKM3</accession>
<evidence type="ECO:0000256" key="2">
    <source>
        <dbReference type="ARBA" id="ARBA00006375"/>
    </source>
</evidence>
<dbReference type="EMBL" id="CAJPEX010000591">
    <property type="protein sequence ID" value="CAG0916444.1"/>
    <property type="molecule type" value="Genomic_DNA"/>
</dbReference>
<reference evidence="12" key="1">
    <citation type="submission" date="2020-11" db="EMBL/GenBank/DDBJ databases">
        <authorList>
            <person name="Tran Van P."/>
        </authorList>
    </citation>
    <scope>NUCLEOTIDE SEQUENCE</scope>
</reference>
<evidence type="ECO:0000256" key="3">
    <source>
        <dbReference type="ARBA" id="ARBA00022448"/>
    </source>
</evidence>
<dbReference type="GO" id="GO:0015230">
    <property type="term" value="F:FAD transmembrane transporter activity"/>
    <property type="evidence" value="ECO:0007669"/>
    <property type="project" value="TreeGrafter"/>
</dbReference>
<evidence type="ECO:0000256" key="6">
    <source>
        <dbReference type="ARBA" id="ARBA00022989"/>
    </source>
</evidence>
<proteinExistence type="inferred from homology"/>
<evidence type="ECO:0000256" key="11">
    <source>
        <dbReference type="SAM" id="Phobius"/>
    </source>
</evidence>
<dbReference type="OrthoDB" id="423283at2759"/>
<dbReference type="PANTHER" id="PTHR45939">
    <property type="entry name" value="PEROXISOMAL MEMBRANE PROTEIN PMP34-RELATED"/>
    <property type="match status" value="1"/>
</dbReference>
<sequence>MESRGVFSYENFVHALAGSAGSVVALTSFFPLDTIRSRLQLEDDRESRTTLAAGVELVKEEGVWTLYRGMVPVLQSLCVSNFVYFYAFHGLKGLFIAKDQNALRDLAFGCVAGALNVLTTTPLWVVNSRMKMQGAKMRKAPSGQSGNVQPGYEEVKLKYKNIIHGLSKISEEEGATALWSGTVPSLMLVSNPAIQFMVYEFLKRRTIGNGGGKKELMAITYFCMGAMAKTVATVFTYPLQIVQSRLRFGGKYQGVHKSMGVLEIMRTILRTQGFIGLYKGLEAKLLQTVLSAALMFLCYEKITSFVFFILGVHKKLNARS</sequence>
<protein>
    <recommendedName>
        <fullName evidence="14">Peroxisomal membrane protein PMP34</fullName>
    </recommendedName>
</protein>
<feature type="repeat" description="Solcar" evidence="9">
    <location>
        <begin position="216"/>
        <end position="305"/>
    </location>
</feature>
<keyword evidence="6 11" id="KW-1133">Transmembrane helix</keyword>
<feature type="repeat" description="Solcar" evidence="9">
    <location>
        <begin position="9"/>
        <end position="94"/>
    </location>
</feature>
<evidence type="ECO:0000256" key="4">
    <source>
        <dbReference type="ARBA" id="ARBA00022692"/>
    </source>
</evidence>
<dbReference type="GO" id="GO:0005347">
    <property type="term" value="F:ATP transmembrane transporter activity"/>
    <property type="evidence" value="ECO:0007669"/>
    <property type="project" value="TreeGrafter"/>
</dbReference>
<keyword evidence="4 9" id="KW-0812">Transmembrane</keyword>
<evidence type="ECO:0000256" key="1">
    <source>
        <dbReference type="ARBA" id="ARBA00004585"/>
    </source>
</evidence>
<comment type="subcellular location">
    <subcellularLocation>
        <location evidence="1">Peroxisome membrane</location>
        <topology evidence="1">Multi-pass membrane protein</topology>
    </subcellularLocation>
</comment>
<gene>
    <name evidence="12" type="ORF">NMOB1V02_LOCUS4061</name>
</gene>
<dbReference type="GO" id="GO:0080122">
    <property type="term" value="F:AMP transmembrane transporter activity"/>
    <property type="evidence" value="ECO:0007669"/>
    <property type="project" value="TreeGrafter"/>
</dbReference>
<dbReference type="InterPro" id="IPR023395">
    <property type="entry name" value="MCP_dom_sf"/>
</dbReference>
<comment type="similarity">
    <text evidence="2 10">Belongs to the mitochondrial carrier (TC 2.A.29) family.</text>
</comment>
<dbReference type="InterPro" id="IPR018108">
    <property type="entry name" value="MCP_transmembrane"/>
</dbReference>
<dbReference type="PANTHER" id="PTHR45939:SF5">
    <property type="entry name" value="PEROXISOMAL MEMBRANE PROTEIN PMP34"/>
    <property type="match status" value="1"/>
</dbReference>